<dbReference type="InterPro" id="IPR032675">
    <property type="entry name" value="LRR_dom_sf"/>
</dbReference>
<dbReference type="EMBL" id="EQ973844">
    <property type="protein sequence ID" value="EEF42463.1"/>
    <property type="molecule type" value="Genomic_DNA"/>
</dbReference>
<dbReference type="SUPFAM" id="SSF52058">
    <property type="entry name" value="L domain-like"/>
    <property type="match status" value="2"/>
</dbReference>
<sequence>MLAPGKTSQTIYLKNYLAFKALTYLHLALNRYTLSNLRELRWLFLRQCSCLEELPKLQAFTNIEVLDLCGAASLRRFQDKNSAPLQKLQILDLSNTRIERLPIFHDPKRYPFLKDLRRLLLSVCNHLARLPSLKPLSGLQIVDLSGANMLKEFSDESFEKNDVLKILDLSGTSISQLSFDDLKLRGYSRLEELPCTTTLTDIELLDLSNASSLERFRDKSFEHLKLLRYLNLSNTKVTHLPSLSRLHNLRELLLRNCVCVKKLQNVNQLKRLEFLDLSGCRSLTEIQEGSFEQMPRLQTLNLSETKVKFLPSLCGPGNLCHLQLRNCTSLEKLFPLESLSKLEVLDLSGSRSLSEIKAESFEG</sequence>
<dbReference type="InterPro" id="IPR050715">
    <property type="entry name" value="LRR-SigEffector_domain"/>
</dbReference>
<dbReference type="GO" id="GO:0035556">
    <property type="term" value="P:intracellular signal transduction"/>
    <property type="evidence" value="ECO:0000318"/>
    <property type="project" value="GO_Central"/>
</dbReference>
<evidence type="ECO:0000313" key="3">
    <source>
        <dbReference type="EMBL" id="EEF42463.1"/>
    </source>
</evidence>
<dbReference type="Gene3D" id="3.80.10.10">
    <property type="entry name" value="Ribonuclease Inhibitor"/>
    <property type="match status" value="3"/>
</dbReference>
<evidence type="ECO:0000313" key="4">
    <source>
        <dbReference type="Proteomes" id="UP000008311"/>
    </source>
</evidence>
<dbReference type="PANTHER" id="PTHR45752:SF192">
    <property type="entry name" value="NB-ARC DOMAIN-CONTAINING PROTEIN"/>
    <property type="match status" value="1"/>
</dbReference>
<keyword evidence="1" id="KW-0433">Leucine-rich repeat</keyword>
<evidence type="ECO:0000256" key="1">
    <source>
        <dbReference type="ARBA" id="ARBA00022614"/>
    </source>
</evidence>
<dbReference type="Proteomes" id="UP000008311">
    <property type="component" value="Unassembled WGS sequence"/>
</dbReference>
<keyword evidence="3" id="KW-0472">Membrane</keyword>
<dbReference type="PROSITE" id="PS51450">
    <property type="entry name" value="LRR"/>
    <property type="match status" value="1"/>
</dbReference>
<dbReference type="eggNOG" id="KOG4658">
    <property type="taxonomic scope" value="Eukaryota"/>
</dbReference>
<dbReference type="InterPro" id="IPR003591">
    <property type="entry name" value="Leu-rich_rpt_typical-subtyp"/>
</dbReference>
<reference evidence="4" key="1">
    <citation type="journal article" date="2010" name="Nat. Biotechnol.">
        <title>Draft genome sequence of the oilseed species Ricinus communis.</title>
        <authorList>
            <person name="Chan A.P."/>
            <person name="Crabtree J."/>
            <person name="Zhao Q."/>
            <person name="Lorenzi H."/>
            <person name="Orvis J."/>
            <person name="Puiu D."/>
            <person name="Melake-Berhan A."/>
            <person name="Jones K.M."/>
            <person name="Redman J."/>
            <person name="Chen G."/>
            <person name="Cahoon E.B."/>
            <person name="Gedil M."/>
            <person name="Stanke M."/>
            <person name="Haas B.J."/>
            <person name="Wortman J.R."/>
            <person name="Fraser-Liggett C.M."/>
            <person name="Ravel J."/>
            <person name="Rabinowicz P.D."/>
        </authorList>
    </citation>
    <scope>NUCLEOTIDE SEQUENCE [LARGE SCALE GENOMIC DNA]</scope>
    <source>
        <strain evidence="4">cv. Hale</strain>
    </source>
</reference>
<dbReference type="InParanoid" id="B9S1J4"/>
<keyword evidence="3" id="KW-0812">Transmembrane</keyword>
<organism evidence="3 4">
    <name type="scientific">Ricinus communis</name>
    <name type="common">Castor bean</name>
    <dbReference type="NCBI Taxonomy" id="3988"/>
    <lineage>
        <taxon>Eukaryota</taxon>
        <taxon>Viridiplantae</taxon>
        <taxon>Streptophyta</taxon>
        <taxon>Embryophyta</taxon>
        <taxon>Tracheophyta</taxon>
        <taxon>Spermatophyta</taxon>
        <taxon>Magnoliopsida</taxon>
        <taxon>eudicotyledons</taxon>
        <taxon>Gunneridae</taxon>
        <taxon>Pentapetalae</taxon>
        <taxon>rosids</taxon>
        <taxon>fabids</taxon>
        <taxon>Malpighiales</taxon>
        <taxon>Euphorbiaceae</taxon>
        <taxon>Acalyphoideae</taxon>
        <taxon>Acalypheae</taxon>
        <taxon>Ricinus</taxon>
    </lineage>
</organism>
<dbReference type="PANTHER" id="PTHR45752">
    <property type="entry name" value="LEUCINE-RICH REPEAT-CONTAINING"/>
    <property type="match status" value="1"/>
</dbReference>
<dbReference type="SMART" id="SM00369">
    <property type="entry name" value="LRR_TYP"/>
    <property type="match status" value="6"/>
</dbReference>
<protein>
    <submittedName>
        <fullName evidence="3">Leucine-rich transmembrane proteins, putative</fullName>
    </submittedName>
</protein>
<proteinExistence type="predicted"/>
<keyword evidence="2" id="KW-0677">Repeat</keyword>
<gene>
    <name evidence="3" type="ORF">RCOM_0865540</name>
</gene>
<keyword evidence="4" id="KW-1185">Reference proteome</keyword>
<dbReference type="AlphaFoldDB" id="B9S1J4"/>
<dbReference type="InterPro" id="IPR001611">
    <property type="entry name" value="Leu-rich_rpt"/>
</dbReference>
<dbReference type="Pfam" id="PF13855">
    <property type="entry name" value="LRR_8"/>
    <property type="match status" value="2"/>
</dbReference>
<evidence type="ECO:0000256" key="2">
    <source>
        <dbReference type="ARBA" id="ARBA00022737"/>
    </source>
</evidence>
<accession>B9S1J4</accession>
<name>B9S1J4_RICCO</name>